<dbReference type="Pfam" id="PF00271">
    <property type="entry name" value="Helicase_C"/>
    <property type="match status" value="1"/>
</dbReference>
<comment type="similarity">
    <text evidence="8">Belongs to the DEAD box helicase family. DDX47/RRP3 subfamily.</text>
</comment>
<evidence type="ECO:0000256" key="8">
    <source>
        <dbReference type="ARBA" id="ARBA00024350"/>
    </source>
</evidence>
<dbReference type="SUPFAM" id="SSF52540">
    <property type="entry name" value="P-loop containing nucleoside triphosphate hydrolases"/>
    <property type="match status" value="1"/>
</dbReference>
<keyword evidence="3 10" id="KW-0378">Hydrolase</keyword>
<dbReference type="EMBL" id="GIBP01002684">
    <property type="protein sequence ID" value="NDV31653.1"/>
    <property type="molecule type" value="Transcribed_RNA"/>
</dbReference>
<evidence type="ECO:0000256" key="2">
    <source>
        <dbReference type="ARBA" id="ARBA00022741"/>
    </source>
</evidence>
<dbReference type="PANTHER" id="PTHR47959">
    <property type="entry name" value="ATP-DEPENDENT RNA HELICASE RHLE-RELATED"/>
    <property type="match status" value="1"/>
</dbReference>
<feature type="region of interest" description="Disordered" evidence="11">
    <location>
        <begin position="403"/>
        <end position="445"/>
    </location>
</feature>
<evidence type="ECO:0000256" key="5">
    <source>
        <dbReference type="ARBA" id="ARBA00022840"/>
    </source>
</evidence>
<dbReference type="CDD" id="cd18787">
    <property type="entry name" value="SF2_C_DEAD"/>
    <property type="match status" value="1"/>
</dbReference>
<dbReference type="PANTHER" id="PTHR47959:SF20">
    <property type="entry name" value="RNA HELICASE"/>
    <property type="match status" value="1"/>
</dbReference>
<dbReference type="GO" id="GO:0005634">
    <property type="term" value="C:nucleus"/>
    <property type="evidence" value="ECO:0007669"/>
    <property type="project" value="UniProtKB-SubCell"/>
</dbReference>
<keyword evidence="5 10" id="KW-0067">ATP-binding</keyword>
<dbReference type="SMART" id="SM00490">
    <property type="entry name" value="HELICc"/>
    <property type="match status" value="1"/>
</dbReference>
<dbReference type="CDD" id="cd17954">
    <property type="entry name" value="DEADc_DDX47"/>
    <property type="match status" value="1"/>
</dbReference>
<comment type="subcellular location">
    <subcellularLocation>
        <location evidence="1">Nucleus</location>
    </subcellularLocation>
</comment>
<dbReference type="InterPro" id="IPR000629">
    <property type="entry name" value="RNA-helicase_DEAD-box_CS"/>
</dbReference>
<dbReference type="Gene3D" id="3.40.50.300">
    <property type="entry name" value="P-loop containing nucleotide triphosphate hydrolases"/>
    <property type="match status" value="2"/>
</dbReference>
<dbReference type="PROSITE" id="PS51195">
    <property type="entry name" value="Q_MOTIF"/>
    <property type="match status" value="1"/>
</dbReference>
<evidence type="ECO:0000313" key="15">
    <source>
        <dbReference type="EMBL" id="NDV31653.1"/>
    </source>
</evidence>
<feature type="domain" description="DEAD-box RNA helicase Q" evidence="14">
    <location>
        <begin position="11"/>
        <end position="39"/>
    </location>
</feature>
<dbReference type="GO" id="GO:0016787">
    <property type="term" value="F:hydrolase activity"/>
    <property type="evidence" value="ECO:0007669"/>
    <property type="project" value="UniProtKB-KW"/>
</dbReference>
<dbReference type="InterPro" id="IPR014014">
    <property type="entry name" value="RNA_helicase_DEAD_Q_motif"/>
</dbReference>
<evidence type="ECO:0000256" key="1">
    <source>
        <dbReference type="ARBA" id="ARBA00004123"/>
    </source>
</evidence>
<keyword evidence="2 10" id="KW-0547">Nucleotide-binding</keyword>
<evidence type="ECO:0000259" key="13">
    <source>
        <dbReference type="PROSITE" id="PS51194"/>
    </source>
</evidence>
<dbReference type="AlphaFoldDB" id="A0A6B2L3N9"/>
<reference evidence="15" key="1">
    <citation type="journal article" date="2020" name="J. Eukaryot. Microbiol.">
        <title>De novo Sequencing, Assembly and Annotation of the Transcriptome for the Free-Living Testate Amoeba Arcella intermedia.</title>
        <authorList>
            <person name="Ribeiro G.M."/>
            <person name="Porfirio-Sousa A.L."/>
            <person name="Maurer-Alcala X.X."/>
            <person name="Katz L.A."/>
            <person name="Lahr D.J.G."/>
        </authorList>
    </citation>
    <scope>NUCLEOTIDE SEQUENCE</scope>
</reference>
<evidence type="ECO:0000256" key="6">
    <source>
        <dbReference type="ARBA" id="ARBA00022884"/>
    </source>
</evidence>
<feature type="compositionally biased region" description="Low complexity" evidence="11">
    <location>
        <begin position="427"/>
        <end position="437"/>
    </location>
</feature>
<feature type="domain" description="Helicase ATP-binding" evidence="12">
    <location>
        <begin position="42"/>
        <end position="213"/>
    </location>
</feature>
<dbReference type="PROSITE" id="PS00039">
    <property type="entry name" value="DEAD_ATP_HELICASE"/>
    <property type="match status" value="1"/>
</dbReference>
<dbReference type="InterPro" id="IPR011545">
    <property type="entry name" value="DEAD/DEAH_box_helicase_dom"/>
</dbReference>
<organism evidence="15">
    <name type="scientific">Arcella intermedia</name>
    <dbReference type="NCBI Taxonomy" id="1963864"/>
    <lineage>
        <taxon>Eukaryota</taxon>
        <taxon>Amoebozoa</taxon>
        <taxon>Tubulinea</taxon>
        <taxon>Elardia</taxon>
        <taxon>Arcellinida</taxon>
        <taxon>Sphaerothecina</taxon>
        <taxon>Arcellidae</taxon>
        <taxon>Arcella</taxon>
    </lineage>
</organism>
<protein>
    <recommendedName>
        <fullName evidence="16">RNA helicase</fullName>
    </recommendedName>
</protein>
<dbReference type="GO" id="GO:0003724">
    <property type="term" value="F:RNA helicase activity"/>
    <property type="evidence" value="ECO:0007669"/>
    <property type="project" value="InterPro"/>
</dbReference>
<keyword evidence="4 10" id="KW-0347">Helicase</keyword>
<dbReference type="GO" id="GO:0005524">
    <property type="term" value="F:ATP binding"/>
    <property type="evidence" value="ECO:0007669"/>
    <property type="project" value="UniProtKB-KW"/>
</dbReference>
<sequence>MEVMEETAPEVTFASLGVPAKLCETIATIGWKTPSPIQRDSLPYSMKGRDVIGLAQTGSGKTGAFAIPIISALLENPRHLFACVLAPTRELAYQIGEQFDALGSGIGLVSAVVVGGMDIAAQTIALARKPHIVVGTPGRILYHLQNTKGFSLKSIRFLVMDEADRLLHMDFEEEINSILKVIPRERNTYLFSATMTQQVAKLQRASLVNPVKVQVDTKYQTVDKLHQNYLFIPDKYKDTYLVYLLNEFAGNSVIIFTIQCITCQRIALVLRNLGFSAIPLNGKMTQTKRLGALNKFKAKERNILVATDVASRGLDIPDVDIVINYDIPLSPKEYVHRVGRTARAGKSGRALNLVSQYDVENYQKIEGHIGKKLEVFPTEEDSVLILLERISEAQRLAAQQLRETGFGQKRKPEEENNTAQPAQKYQKVNNKGKGNPKGPRKNFKK</sequence>
<dbReference type="InterPro" id="IPR050079">
    <property type="entry name" value="DEAD_box_RNA_helicase"/>
</dbReference>
<accession>A0A6B2L3N9</accession>
<evidence type="ECO:0000256" key="9">
    <source>
        <dbReference type="PROSITE-ProRule" id="PRU00552"/>
    </source>
</evidence>
<name>A0A6B2L3N9_9EUKA</name>
<keyword evidence="7" id="KW-0539">Nucleus</keyword>
<evidence type="ECO:0000256" key="4">
    <source>
        <dbReference type="ARBA" id="ARBA00022806"/>
    </source>
</evidence>
<proteinExistence type="inferred from homology"/>
<feature type="short sequence motif" description="Q motif" evidence="9">
    <location>
        <begin position="11"/>
        <end position="39"/>
    </location>
</feature>
<evidence type="ECO:0000256" key="7">
    <source>
        <dbReference type="ARBA" id="ARBA00023242"/>
    </source>
</evidence>
<dbReference type="Pfam" id="PF00270">
    <property type="entry name" value="DEAD"/>
    <property type="match status" value="1"/>
</dbReference>
<dbReference type="GO" id="GO:0005829">
    <property type="term" value="C:cytosol"/>
    <property type="evidence" value="ECO:0007669"/>
    <property type="project" value="TreeGrafter"/>
</dbReference>
<dbReference type="PROSITE" id="PS51192">
    <property type="entry name" value="HELICASE_ATP_BIND_1"/>
    <property type="match status" value="1"/>
</dbReference>
<evidence type="ECO:0000259" key="12">
    <source>
        <dbReference type="PROSITE" id="PS51192"/>
    </source>
</evidence>
<dbReference type="InterPro" id="IPR014001">
    <property type="entry name" value="Helicase_ATP-bd"/>
</dbReference>
<evidence type="ECO:0000256" key="11">
    <source>
        <dbReference type="SAM" id="MobiDB-lite"/>
    </source>
</evidence>
<dbReference type="GO" id="GO:0003723">
    <property type="term" value="F:RNA binding"/>
    <property type="evidence" value="ECO:0007669"/>
    <property type="project" value="UniProtKB-KW"/>
</dbReference>
<dbReference type="InterPro" id="IPR027417">
    <property type="entry name" value="P-loop_NTPase"/>
</dbReference>
<keyword evidence="6" id="KW-0694">RNA-binding</keyword>
<dbReference type="PROSITE" id="PS51194">
    <property type="entry name" value="HELICASE_CTER"/>
    <property type="match status" value="1"/>
</dbReference>
<feature type="domain" description="Helicase C-terminal" evidence="13">
    <location>
        <begin position="236"/>
        <end position="384"/>
    </location>
</feature>
<evidence type="ECO:0000259" key="14">
    <source>
        <dbReference type="PROSITE" id="PS51195"/>
    </source>
</evidence>
<evidence type="ECO:0000256" key="10">
    <source>
        <dbReference type="RuleBase" id="RU000492"/>
    </source>
</evidence>
<evidence type="ECO:0008006" key="16">
    <source>
        <dbReference type="Google" id="ProtNLM"/>
    </source>
</evidence>
<evidence type="ECO:0000256" key="3">
    <source>
        <dbReference type="ARBA" id="ARBA00022801"/>
    </source>
</evidence>
<dbReference type="InterPro" id="IPR001650">
    <property type="entry name" value="Helicase_C-like"/>
</dbReference>
<dbReference type="SMART" id="SM00487">
    <property type="entry name" value="DEXDc"/>
    <property type="match status" value="1"/>
</dbReference>
<dbReference type="InterPro" id="IPR044765">
    <property type="entry name" value="DDX47/Rrp3_DEADc"/>
</dbReference>